<dbReference type="Proteomes" id="UP001362999">
    <property type="component" value="Unassembled WGS sequence"/>
</dbReference>
<reference evidence="1 2" key="1">
    <citation type="journal article" date="2024" name="J Genomics">
        <title>Draft genome sequencing and assembly of Favolaschia claudopus CIRM-BRFM 2984 isolated from oak limbs.</title>
        <authorList>
            <person name="Navarro D."/>
            <person name="Drula E."/>
            <person name="Chaduli D."/>
            <person name="Cazenave R."/>
            <person name="Ahrendt S."/>
            <person name="Wang J."/>
            <person name="Lipzen A."/>
            <person name="Daum C."/>
            <person name="Barry K."/>
            <person name="Grigoriev I.V."/>
            <person name="Favel A."/>
            <person name="Rosso M.N."/>
            <person name="Martin F."/>
        </authorList>
    </citation>
    <scope>NUCLEOTIDE SEQUENCE [LARGE SCALE GENOMIC DNA]</scope>
    <source>
        <strain evidence="1 2">CIRM-BRFM 2984</strain>
    </source>
</reference>
<protein>
    <submittedName>
        <fullName evidence="1">Uncharacterized protein</fullName>
    </submittedName>
</protein>
<dbReference type="AlphaFoldDB" id="A0AAW0CRQ5"/>
<gene>
    <name evidence="1" type="ORF">R3P38DRAFT_2768134</name>
</gene>
<accession>A0AAW0CRQ5</accession>
<organism evidence="1 2">
    <name type="scientific">Favolaschia claudopus</name>
    <dbReference type="NCBI Taxonomy" id="2862362"/>
    <lineage>
        <taxon>Eukaryota</taxon>
        <taxon>Fungi</taxon>
        <taxon>Dikarya</taxon>
        <taxon>Basidiomycota</taxon>
        <taxon>Agaricomycotina</taxon>
        <taxon>Agaricomycetes</taxon>
        <taxon>Agaricomycetidae</taxon>
        <taxon>Agaricales</taxon>
        <taxon>Marasmiineae</taxon>
        <taxon>Mycenaceae</taxon>
        <taxon>Favolaschia</taxon>
    </lineage>
</organism>
<proteinExistence type="predicted"/>
<dbReference type="EMBL" id="JAWWNJ010000013">
    <property type="protein sequence ID" value="KAK7042604.1"/>
    <property type="molecule type" value="Genomic_DNA"/>
</dbReference>
<comment type="caution">
    <text evidence="1">The sequence shown here is derived from an EMBL/GenBank/DDBJ whole genome shotgun (WGS) entry which is preliminary data.</text>
</comment>
<evidence type="ECO:0000313" key="2">
    <source>
        <dbReference type="Proteomes" id="UP001362999"/>
    </source>
</evidence>
<keyword evidence="2" id="KW-1185">Reference proteome</keyword>
<evidence type="ECO:0000313" key="1">
    <source>
        <dbReference type="EMBL" id="KAK7042604.1"/>
    </source>
</evidence>
<name>A0AAW0CRQ5_9AGAR</name>
<sequence>MGALPVLRLTSVVVHLSLHVVPHRREVRREHRYAVNYAVTPAHLNEVQNDLQMNIALHKETSQRQMNRLSQYPKAIRLEVTSSEYANGLFNEKSLPQRMANAGLEPIDVEGAQPFWYTTAVLQDGRISGWVRRSVAFEEGRGWRAEWILDSEGGLARGGREGIWDHGDTFKLKERRCRASQRKSINQCLHAYQFDSGFWYDANPNLGIRMRSP</sequence>